<dbReference type="EMBL" id="JACHGK010000030">
    <property type="protein sequence ID" value="MBB6447833.1"/>
    <property type="molecule type" value="Genomic_DNA"/>
</dbReference>
<comment type="caution">
    <text evidence="1">The sequence shown here is derived from an EMBL/GenBank/DDBJ whole genome shotgun (WGS) entry which is preliminary data.</text>
</comment>
<dbReference type="AlphaFoldDB" id="A0A7X0HVW7"/>
<protein>
    <submittedName>
        <fullName evidence="1">Uncharacterized protein</fullName>
    </submittedName>
</protein>
<sequence>MKGRNHMYDGRDMTELSMMSKTEWQDNELAFFHYSLQQIMDYLNIEGRSFHNEIITEIEKRGGLRSGVH</sequence>
<name>A0A7X0HVW7_9BACI</name>
<proteinExistence type="predicted"/>
<keyword evidence="2" id="KW-1185">Reference proteome</keyword>
<evidence type="ECO:0000313" key="2">
    <source>
        <dbReference type="Proteomes" id="UP000531594"/>
    </source>
</evidence>
<dbReference type="Proteomes" id="UP000531594">
    <property type="component" value="Unassembled WGS sequence"/>
</dbReference>
<organism evidence="1 2">
    <name type="scientific">Bacillus benzoevorans</name>
    <dbReference type="NCBI Taxonomy" id="1456"/>
    <lineage>
        <taxon>Bacteria</taxon>
        <taxon>Bacillati</taxon>
        <taxon>Bacillota</taxon>
        <taxon>Bacilli</taxon>
        <taxon>Bacillales</taxon>
        <taxon>Bacillaceae</taxon>
        <taxon>Bacillus</taxon>
    </lineage>
</organism>
<accession>A0A7X0HVW7</accession>
<gene>
    <name evidence="1" type="ORF">HNR53_004543</name>
</gene>
<reference evidence="1 2" key="1">
    <citation type="submission" date="2020-08" db="EMBL/GenBank/DDBJ databases">
        <title>Genomic Encyclopedia of Type Strains, Phase IV (KMG-IV): sequencing the most valuable type-strain genomes for metagenomic binning, comparative biology and taxonomic classification.</title>
        <authorList>
            <person name="Goeker M."/>
        </authorList>
    </citation>
    <scope>NUCLEOTIDE SEQUENCE [LARGE SCALE GENOMIC DNA]</scope>
    <source>
        <strain evidence="1 2">DSM 5391</strain>
    </source>
</reference>
<evidence type="ECO:0000313" key="1">
    <source>
        <dbReference type="EMBL" id="MBB6447833.1"/>
    </source>
</evidence>